<evidence type="ECO:0000256" key="3">
    <source>
        <dbReference type="ARBA" id="ARBA00006904"/>
    </source>
</evidence>
<dbReference type="InterPro" id="IPR006271">
    <property type="entry name" value="Pser_aminoTfrase_methanosarc"/>
</dbReference>
<comment type="caution">
    <text evidence="12">The sequence shown here is derived from an EMBL/GenBank/DDBJ whole genome shotgun (WGS) entry which is preliminary data.</text>
</comment>
<reference evidence="13" key="1">
    <citation type="submission" date="2019-06" db="EMBL/GenBank/DDBJ databases">
        <title>The complete genome of Emcibacter congregatus ZYLT.</title>
        <authorList>
            <person name="Zhao Z."/>
        </authorList>
    </citation>
    <scope>NUCLEOTIDE SEQUENCE [LARGE SCALE GENOMIC DNA]</scope>
    <source>
        <strain evidence="13">MCCC 1A06723</strain>
    </source>
</reference>
<dbReference type="GO" id="GO:0006564">
    <property type="term" value="P:L-serine biosynthetic process"/>
    <property type="evidence" value="ECO:0007669"/>
    <property type="project" value="UniProtKB-KW"/>
</dbReference>
<dbReference type="EC" id="2.6.1.52" evidence="4"/>
<dbReference type="NCBIfam" id="TIGR01365">
    <property type="entry name" value="serC_2"/>
    <property type="match status" value="1"/>
</dbReference>
<proteinExistence type="inferred from homology"/>
<dbReference type="Gene3D" id="3.40.640.10">
    <property type="entry name" value="Type I PLP-dependent aspartate aminotransferase-like (Major domain)"/>
    <property type="match status" value="1"/>
</dbReference>
<keyword evidence="5" id="KW-0963">Cytoplasm</keyword>
<keyword evidence="10" id="KW-0718">Serine biosynthesis</keyword>
<dbReference type="GO" id="GO:0004648">
    <property type="term" value="F:O-phospho-L-serine:2-oxoglutarate aminotransferase activity"/>
    <property type="evidence" value="ECO:0007669"/>
    <property type="project" value="UniProtKB-EC"/>
</dbReference>
<name>A0A501PP02_9PROT</name>
<evidence type="ECO:0000256" key="11">
    <source>
        <dbReference type="ARBA" id="ARBA00049007"/>
    </source>
</evidence>
<dbReference type="NCBIfam" id="NF002841">
    <property type="entry name" value="PRK03080.1-2"/>
    <property type="match status" value="1"/>
</dbReference>
<dbReference type="InterPro" id="IPR015422">
    <property type="entry name" value="PyrdxlP-dep_Trfase_small"/>
</dbReference>
<dbReference type="Proteomes" id="UP000319148">
    <property type="component" value="Unassembled WGS sequence"/>
</dbReference>
<comment type="similarity">
    <text evidence="3">Belongs to the class-V pyridoxal-phosphate-dependent aminotransferase family. SerC subfamily.</text>
</comment>
<evidence type="ECO:0000313" key="13">
    <source>
        <dbReference type="Proteomes" id="UP000319148"/>
    </source>
</evidence>
<dbReference type="InterPro" id="IPR015424">
    <property type="entry name" value="PyrdxlP-dep_Trfase"/>
</dbReference>
<dbReference type="OrthoDB" id="9772439at2"/>
<evidence type="ECO:0000256" key="2">
    <source>
        <dbReference type="ARBA" id="ARBA00005099"/>
    </source>
</evidence>
<dbReference type="GO" id="GO:0004760">
    <property type="term" value="F:L-serine-pyruvate transaminase activity"/>
    <property type="evidence" value="ECO:0007669"/>
    <property type="project" value="TreeGrafter"/>
</dbReference>
<evidence type="ECO:0000256" key="6">
    <source>
        <dbReference type="ARBA" id="ARBA00022576"/>
    </source>
</evidence>
<organism evidence="12 13">
    <name type="scientific">Emcibacter nanhaiensis</name>
    <dbReference type="NCBI Taxonomy" id="1505037"/>
    <lineage>
        <taxon>Bacteria</taxon>
        <taxon>Pseudomonadati</taxon>
        <taxon>Pseudomonadota</taxon>
        <taxon>Alphaproteobacteria</taxon>
        <taxon>Emcibacterales</taxon>
        <taxon>Emcibacteraceae</taxon>
        <taxon>Emcibacter</taxon>
    </lineage>
</organism>
<comment type="cofactor">
    <cofactor evidence="1">
        <name>pyridoxal 5'-phosphate</name>
        <dbReference type="ChEBI" id="CHEBI:597326"/>
    </cofactor>
</comment>
<dbReference type="PANTHER" id="PTHR21152:SF40">
    <property type="entry name" value="ALANINE--GLYOXYLATE AMINOTRANSFERASE"/>
    <property type="match status" value="1"/>
</dbReference>
<keyword evidence="7" id="KW-0028">Amino-acid biosynthesis</keyword>
<dbReference type="AlphaFoldDB" id="A0A501PP02"/>
<gene>
    <name evidence="12" type="ORF">FIV46_07235</name>
</gene>
<dbReference type="EMBL" id="VFIY01000005">
    <property type="protein sequence ID" value="TPD61985.1"/>
    <property type="molecule type" value="Genomic_DNA"/>
</dbReference>
<dbReference type="GO" id="GO:0019265">
    <property type="term" value="P:glycine biosynthetic process, by transamination of glyoxylate"/>
    <property type="evidence" value="ECO:0007669"/>
    <property type="project" value="TreeGrafter"/>
</dbReference>
<protein>
    <recommendedName>
        <fullName evidence="4">phosphoserine transaminase</fullName>
        <ecNumber evidence="4">2.6.1.52</ecNumber>
    </recommendedName>
</protein>
<dbReference type="CDD" id="cd01494">
    <property type="entry name" value="AAT_I"/>
    <property type="match status" value="1"/>
</dbReference>
<keyword evidence="8 12" id="KW-0808">Transferase</keyword>
<evidence type="ECO:0000256" key="9">
    <source>
        <dbReference type="ARBA" id="ARBA00022898"/>
    </source>
</evidence>
<evidence type="ECO:0000256" key="5">
    <source>
        <dbReference type="ARBA" id="ARBA00022490"/>
    </source>
</evidence>
<dbReference type="GO" id="GO:0008453">
    <property type="term" value="F:alanine-glyoxylate transaminase activity"/>
    <property type="evidence" value="ECO:0007669"/>
    <property type="project" value="TreeGrafter"/>
</dbReference>
<evidence type="ECO:0000256" key="4">
    <source>
        <dbReference type="ARBA" id="ARBA00013030"/>
    </source>
</evidence>
<keyword evidence="9" id="KW-0663">Pyridoxal phosphate</keyword>
<dbReference type="Gene3D" id="3.90.1150.10">
    <property type="entry name" value="Aspartate Aminotransferase, domain 1"/>
    <property type="match status" value="1"/>
</dbReference>
<evidence type="ECO:0000256" key="1">
    <source>
        <dbReference type="ARBA" id="ARBA00001933"/>
    </source>
</evidence>
<comment type="catalytic activity">
    <reaction evidence="11">
        <text>O-phospho-L-serine + 2-oxoglutarate = 3-phosphooxypyruvate + L-glutamate</text>
        <dbReference type="Rhea" id="RHEA:14329"/>
        <dbReference type="ChEBI" id="CHEBI:16810"/>
        <dbReference type="ChEBI" id="CHEBI:18110"/>
        <dbReference type="ChEBI" id="CHEBI:29985"/>
        <dbReference type="ChEBI" id="CHEBI:57524"/>
        <dbReference type="EC" id="2.6.1.52"/>
    </reaction>
</comment>
<evidence type="ECO:0000256" key="8">
    <source>
        <dbReference type="ARBA" id="ARBA00022679"/>
    </source>
</evidence>
<dbReference type="PIRSF" id="PIRSF000525">
    <property type="entry name" value="SerC"/>
    <property type="match status" value="1"/>
</dbReference>
<dbReference type="PANTHER" id="PTHR21152">
    <property type="entry name" value="AMINOTRANSFERASE CLASS V"/>
    <property type="match status" value="1"/>
</dbReference>
<comment type="pathway">
    <text evidence="2">Amino-acid biosynthesis; L-serine biosynthesis; L-serine from 3-phospho-D-glycerate: step 2/3.</text>
</comment>
<evidence type="ECO:0000313" key="12">
    <source>
        <dbReference type="EMBL" id="TPD61985.1"/>
    </source>
</evidence>
<accession>A0A501PP02</accession>
<keyword evidence="6 12" id="KW-0032">Aminotransferase</keyword>
<evidence type="ECO:0000256" key="10">
    <source>
        <dbReference type="ARBA" id="ARBA00023299"/>
    </source>
</evidence>
<dbReference type="SUPFAM" id="SSF53383">
    <property type="entry name" value="PLP-dependent transferases"/>
    <property type="match status" value="1"/>
</dbReference>
<evidence type="ECO:0000256" key="7">
    <source>
        <dbReference type="ARBA" id="ARBA00022605"/>
    </source>
</evidence>
<dbReference type="InterPro" id="IPR015421">
    <property type="entry name" value="PyrdxlP-dep_Trfase_major"/>
</dbReference>
<dbReference type="RefSeq" id="WP_139939901.1">
    <property type="nucleotide sequence ID" value="NZ_JBHSYP010000003.1"/>
</dbReference>
<sequence length="382" mass="41157">MKPEVKPANPLFSSGPCAKRPGWTLDSLKDAPLGRSHRAKIGKSKLKQAIDRTAEILGVPADYKVGIVPGSDTGAVEMALWSMLGARGVDMLAWESFGSGWVTDVTKQLKLDDVRIMEAPYGELPDLSKVDPARDVVFTWNGTTSGVKVPNGDWISDDRAGLTICDATSAAFAMDLPWEKLDVVTFSWQKVLGGEGAHGVIILSPRAVERLESFTPNRPLPKIFRLTKGGKLIDGIFTGATINTPSMLCVEDYLDALNWAESVGGLQGMIKRSEANLAVLRAWVEKSDNVAFLAKDPATVSNTSVCLNITAPWFTALSEDDQAAAAKKVVALLDDEGAAYDIGAYRDAPAGLRIWAGSTIETADLEKLVPWVEWALEEVKAS</sequence>
<dbReference type="InterPro" id="IPR022278">
    <property type="entry name" value="Pser_aminoTfrase"/>
</dbReference>
<dbReference type="UniPathway" id="UPA00135">
    <property type="reaction ID" value="UER00197"/>
</dbReference>
<keyword evidence="13" id="KW-1185">Reference proteome</keyword>